<dbReference type="InterPro" id="IPR012338">
    <property type="entry name" value="Beta-lactam/transpept-like"/>
</dbReference>
<dbReference type="InterPro" id="IPR050789">
    <property type="entry name" value="Diverse_Enzym_Activities"/>
</dbReference>
<dbReference type="EMBL" id="PDEM01000008">
    <property type="protein sequence ID" value="PHZ86369.1"/>
    <property type="molecule type" value="Genomic_DNA"/>
</dbReference>
<dbReference type="InParanoid" id="A0A2G4YVL4"/>
<evidence type="ECO:0000313" key="2">
    <source>
        <dbReference type="EMBL" id="PHZ86369.1"/>
    </source>
</evidence>
<accession>A0A2G4YVL4</accession>
<dbReference type="PANTHER" id="PTHR43283">
    <property type="entry name" value="BETA-LACTAMASE-RELATED"/>
    <property type="match status" value="1"/>
</dbReference>
<evidence type="ECO:0000313" key="3">
    <source>
        <dbReference type="Proteomes" id="UP000229730"/>
    </source>
</evidence>
<reference evidence="2 3" key="1">
    <citation type="submission" date="2017-10" db="EMBL/GenBank/DDBJ databases">
        <title>Frigbacter circumglobatus gen. nov. sp. nov., isolated from sediment cultured in situ.</title>
        <authorList>
            <person name="Zhao Z."/>
        </authorList>
    </citation>
    <scope>NUCLEOTIDE SEQUENCE [LARGE SCALE GENOMIC DNA]</scope>
    <source>
        <strain evidence="2 3">ZYL</strain>
    </source>
</reference>
<feature type="domain" description="Beta-lactamase-related" evidence="1">
    <location>
        <begin position="13"/>
        <end position="345"/>
    </location>
</feature>
<dbReference type="OrthoDB" id="5377431at2"/>
<evidence type="ECO:0000259" key="1">
    <source>
        <dbReference type="Pfam" id="PF00144"/>
    </source>
</evidence>
<dbReference type="InterPro" id="IPR001466">
    <property type="entry name" value="Beta-lactam-related"/>
</dbReference>
<proteinExistence type="predicted"/>
<dbReference type="Gene3D" id="3.40.710.10">
    <property type="entry name" value="DD-peptidase/beta-lactamase superfamily"/>
    <property type="match status" value="1"/>
</dbReference>
<keyword evidence="3" id="KW-1185">Reference proteome</keyword>
<protein>
    <submittedName>
        <fullName evidence="2">Serine hydrolase</fullName>
    </submittedName>
</protein>
<sequence>MSAHNFLGNLQTYTDGLVEEGKTPAVSVAVWKDGQLHLAASGILNVETGVEATTDSIFQIGSITKIMTVSIIMQLVDEGKIDIDMPVRTYLRDFAIADAEASETITVRQLINHTNGMSGDFFPDESRQSGNQIARYLDRINRLPLIHPVGEYYSYSNAAFAVAGRLIEVVTGVSWYNAIEERIYQPLGMSHAISHPMDVIRYRAAIGHFADQTHPEGWKQTEQLYLSMGQAAAGATLTMRAEDLITFGRAHLEGGITQTGERWLSKTSLAQMQVQQVNVPTVSKAFTKGYGLGWGLLHHKQPEDTVYGHGGVTYGQLSMLRVIPKQNICFAILINCSEMGMMTEITNRFLNELASLDYSEAQAKFVNLSSVEQKRFLGTYASLGDGFRIVSEEDHLVAYYEDTVLKTPVERYSLGALEDDFFYGFNRDGSVALELQFKDCQKDGRYSYLFSGGHLRKRVLE</sequence>
<keyword evidence="2" id="KW-0378">Hydrolase</keyword>
<comment type="caution">
    <text evidence="2">The sequence shown here is derived from an EMBL/GenBank/DDBJ whole genome shotgun (WGS) entry which is preliminary data.</text>
</comment>
<dbReference type="SUPFAM" id="SSF56601">
    <property type="entry name" value="beta-lactamase/transpeptidase-like"/>
    <property type="match status" value="1"/>
</dbReference>
<dbReference type="Pfam" id="PF00144">
    <property type="entry name" value="Beta-lactamase"/>
    <property type="match status" value="1"/>
</dbReference>
<dbReference type="RefSeq" id="WP_099471088.1">
    <property type="nucleotide sequence ID" value="NZ_CP041025.1"/>
</dbReference>
<dbReference type="GO" id="GO:0016787">
    <property type="term" value="F:hydrolase activity"/>
    <property type="evidence" value="ECO:0007669"/>
    <property type="project" value="UniProtKB-KW"/>
</dbReference>
<name>A0A2G4YVL4_9PROT</name>
<dbReference type="PANTHER" id="PTHR43283:SF3">
    <property type="entry name" value="BETA-LACTAMASE FAMILY PROTEIN (AFU_ORTHOLOGUE AFUA_5G07500)"/>
    <property type="match status" value="1"/>
</dbReference>
<organism evidence="2 3">
    <name type="scientific">Paremcibacter congregatus</name>
    <dbReference type="NCBI Taxonomy" id="2043170"/>
    <lineage>
        <taxon>Bacteria</taxon>
        <taxon>Pseudomonadati</taxon>
        <taxon>Pseudomonadota</taxon>
        <taxon>Alphaproteobacteria</taxon>
        <taxon>Emcibacterales</taxon>
        <taxon>Emcibacteraceae</taxon>
        <taxon>Paremcibacter</taxon>
    </lineage>
</organism>
<dbReference type="Proteomes" id="UP000229730">
    <property type="component" value="Unassembled WGS sequence"/>
</dbReference>
<gene>
    <name evidence="2" type="ORF">CRD36_02070</name>
</gene>
<dbReference type="AlphaFoldDB" id="A0A2G4YVL4"/>